<dbReference type="EMBL" id="CAMXCT030002795">
    <property type="protein sequence ID" value="CAL4787836.1"/>
    <property type="molecule type" value="Genomic_DNA"/>
</dbReference>
<gene>
    <name evidence="1" type="ORF">C1SCF055_LOCUS26636</name>
</gene>
<dbReference type="GO" id="GO:0006164">
    <property type="term" value="P:purine nucleotide biosynthetic process"/>
    <property type="evidence" value="ECO:0007669"/>
    <property type="project" value="TreeGrafter"/>
</dbReference>
<comment type="caution">
    <text evidence="1">The sequence shown here is derived from an EMBL/GenBank/DDBJ whole genome shotgun (WGS) entry which is preliminary data.</text>
</comment>
<accession>A0A9P1CZB5</accession>
<reference evidence="1" key="1">
    <citation type="submission" date="2022-10" db="EMBL/GenBank/DDBJ databases">
        <authorList>
            <person name="Chen Y."/>
            <person name="Dougan E. K."/>
            <person name="Chan C."/>
            <person name="Rhodes N."/>
            <person name="Thang M."/>
        </authorList>
    </citation>
    <scope>NUCLEOTIDE SEQUENCE</scope>
</reference>
<dbReference type="PANTHER" id="PTHR10099:SF1">
    <property type="entry name" value="PHOSPHORIBOSYLFORMYLGLYCINAMIDINE SYNTHASE"/>
    <property type="match status" value="1"/>
</dbReference>
<dbReference type="GO" id="GO:0005737">
    <property type="term" value="C:cytoplasm"/>
    <property type="evidence" value="ECO:0007669"/>
    <property type="project" value="TreeGrafter"/>
</dbReference>
<dbReference type="EMBL" id="CAMXCT020002795">
    <property type="protein sequence ID" value="CAL1153899.1"/>
    <property type="molecule type" value="Genomic_DNA"/>
</dbReference>
<organism evidence="1">
    <name type="scientific">Cladocopium goreaui</name>
    <dbReference type="NCBI Taxonomy" id="2562237"/>
    <lineage>
        <taxon>Eukaryota</taxon>
        <taxon>Sar</taxon>
        <taxon>Alveolata</taxon>
        <taxon>Dinophyceae</taxon>
        <taxon>Suessiales</taxon>
        <taxon>Symbiodiniaceae</taxon>
        <taxon>Cladocopium</taxon>
    </lineage>
</organism>
<evidence type="ECO:0000313" key="4">
    <source>
        <dbReference type="Proteomes" id="UP001152797"/>
    </source>
</evidence>
<dbReference type="Pfam" id="PF13507">
    <property type="entry name" value="GATase_5"/>
    <property type="match status" value="1"/>
</dbReference>
<dbReference type="GO" id="GO:0004642">
    <property type="term" value="F:phosphoribosylformylglycinamidine synthase activity"/>
    <property type="evidence" value="ECO:0007669"/>
    <property type="project" value="TreeGrafter"/>
</dbReference>
<proteinExistence type="predicted"/>
<dbReference type="Proteomes" id="UP001152797">
    <property type="component" value="Unassembled WGS sequence"/>
</dbReference>
<dbReference type="AlphaFoldDB" id="A0A9P1CZB5"/>
<dbReference type="OrthoDB" id="422629at2759"/>
<name>A0A9P1CZB5_9DINO</name>
<dbReference type="Gene3D" id="3.40.50.880">
    <property type="match status" value="1"/>
</dbReference>
<dbReference type="InterPro" id="IPR029062">
    <property type="entry name" value="Class_I_gatase-like"/>
</dbReference>
<sequence length="120" mass="13944">MEGTQMGVWVNHGEGRCHFPDASVFERVKKEQLIPMRYIDDDGNATETYPFNPNGSPEGIVGLCSSDGRILSIMPHPERLASWPWQWPYAPQEWMEGSKRLRCSPWLKMFQNVREWCDSK</sequence>
<evidence type="ECO:0000313" key="1">
    <source>
        <dbReference type="EMBL" id="CAI4000524.1"/>
    </source>
</evidence>
<dbReference type="EMBL" id="CAMXCT010002795">
    <property type="protein sequence ID" value="CAI4000524.1"/>
    <property type="molecule type" value="Genomic_DNA"/>
</dbReference>
<dbReference type="PANTHER" id="PTHR10099">
    <property type="entry name" value="PHOSPHORIBOSYLFORMYLGLYCINAMIDINE SYNTHASE"/>
    <property type="match status" value="1"/>
</dbReference>
<evidence type="ECO:0000313" key="3">
    <source>
        <dbReference type="EMBL" id="CAL4787836.1"/>
    </source>
</evidence>
<keyword evidence="4" id="KW-1185">Reference proteome</keyword>
<dbReference type="SMART" id="SM01211">
    <property type="entry name" value="GATase_5"/>
    <property type="match status" value="1"/>
</dbReference>
<evidence type="ECO:0000313" key="2">
    <source>
        <dbReference type="EMBL" id="CAL1153899.1"/>
    </source>
</evidence>
<protein>
    <submittedName>
        <fullName evidence="3">Phosphoribosylformylglycinamidine synthase</fullName>
    </submittedName>
</protein>
<dbReference type="SUPFAM" id="SSF52317">
    <property type="entry name" value="Class I glutamine amidotransferase-like"/>
    <property type="match status" value="1"/>
</dbReference>
<reference evidence="2" key="2">
    <citation type="submission" date="2024-04" db="EMBL/GenBank/DDBJ databases">
        <authorList>
            <person name="Chen Y."/>
            <person name="Shah S."/>
            <person name="Dougan E. K."/>
            <person name="Thang M."/>
            <person name="Chan C."/>
        </authorList>
    </citation>
    <scope>NUCLEOTIDE SEQUENCE [LARGE SCALE GENOMIC DNA]</scope>
</reference>